<dbReference type="GeneID" id="81401382"/>
<dbReference type="GO" id="GO:0030466">
    <property type="term" value="P:silent mating-type cassette heterochromatin formation"/>
    <property type="evidence" value="ECO:0007669"/>
    <property type="project" value="TreeGrafter"/>
</dbReference>
<proteinExistence type="predicted"/>
<reference evidence="4" key="2">
    <citation type="journal article" date="2023" name="IMA Fungus">
        <title>Comparative genomic study of the Penicillium genus elucidates a diverse pangenome and 15 lateral gene transfer events.</title>
        <authorList>
            <person name="Petersen C."/>
            <person name="Sorensen T."/>
            <person name="Nielsen M.R."/>
            <person name="Sondergaard T.E."/>
            <person name="Sorensen J.L."/>
            <person name="Fitzpatrick D.A."/>
            <person name="Frisvad J.C."/>
            <person name="Nielsen K.L."/>
        </authorList>
    </citation>
    <scope>NUCLEOTIDE SEQUENCE</scope>
    <source>
        <strain evidence="4">IBT 22155</strain>
    </source>
</reference>
<evidence type="ECO:0000313" key="5">
    <source>
        <dbReference type="Proteomes" id="UP001149079"/>
    </source>
</evidence>
<dbReference type="GO" id="GO:0070824">
    <property type="term" value="C:SHREC complex"/>
    <property type="evidence" value="ECO:0007669"/>
    <property type="project" value="InterPro"/>
</dbReference>
<feature type="region of interest" description="Disordered" evidence="1">
    <location>
        <begin position="134"/>
        <end position="156"/>
    </location>
</feature>
<dbReference type="Pfam" id="PF10383">
    <property type="entry name" value="Clr2"/>
    <property type="match status" value="1"/>
</dbReference>
<protein>
    <submittedName>
        <fullName evidence="4">Transcription-silencing protein Clr2</fullName>
    </submittedName>
</protein>
<keyword evidence="5" id="KW-1185">Reference proteome</keyword>
<feature type="compositionally biased region" description="Acidic residues" evidence="1">
    <location>
        <begin position="635"/>
        <end position="656"/>
    </location>
</feature>
<feature type="region of interest" description="Disordered" evidence="1">
    <location>
        <begin position="441"/>
        <end position="460"/>
    </location>
</feature>
<dbReference type="PANTHER" id="PTHR38046">
    <property type="entry name" value="CRYPTIC LOCI REGULATOR 2"/>
    <property type="match status" value="1"/>
</dbReference>
<feature type="region of interest" description="Disordered" evidence="1">
    <location>
        <begin position="584"/>
        <end position="680"/>
    </location>
</feature>
<comment type="caution">
    <text evidence="4">The sequence shown here is derived from an EMBL/GenBank/DDBJ whole genome shotgun (WGS) entry which is preliminary data.</text>
</comment>
<organism evidence="4 5">
    <name type="scientific">Penicillium bovifimosum</name>
    <dbReference type="NCBI Taxonomy" id="126998"/>
    <lineage>
        <taxon>Eukaryota</taxon>
        <taxon>Fungi</taxon>
        <taxon>Dikarya</taxon>
        <taxon>Ascomycota</taxon>
        <taxon>Pezizomycotina</taxon>
        <taxon>Eurotiomycetes</taxon>
        <taxon>Eurotiomycetidae</taxon>
        <taxon>Eurotiales</taxon>
        <taxon>Aspergillaceae</taxon>
        <taxon>Penicillium</taxon>
    </lineage>
</organism>
<dbReference type="InterPro" id="IPR018839">
    <property type="entry name" value="Tscrpt-silencing_Clr2_C"/>
</dbReference>
<reference evidence="4" key="1">
    <citation type="submission" date="2022-11" db="EMBL/GenBank/DDBJ databases">
        <authorList>
            <person name="Petersen C."/>
        </authorList>
    </citation>
    <scope>NUCLEOTIDE SEQUENCE</scope>
    <source>
        <strain evidence="4">IBT 22155</strain>
    </source>
</reference>
<feature type="domain" description="Cryptic loci regulator 2 N-terminal" evidence="3">
    <location>
        <begin position="59"/>
        <end position="120"/>
    </location>
</feature>
<dbReference type="EMBL" id="JAPQKL010000002">
    <property type="protein sequence ID" value="KAJ5142681.1"/>
    <property type="molecule type" value="Genomic_DNA"/>
</dbReference>
<dbReference type="InterPro" id="IPR038986">
    <property type="entry name" value="Clr2"/>
</dbReference>
<dbReference type="GO" id="GO:0033553">
    <property type="term" value="C:rDNA heterochromatin"/>
    <property type="evidence" value="ECO:0007669"/>
    <property type="project" value="TreeGrafter"/>
</dbReference>
<feature type="domain" description="Cryptic loci regulator 2 C-terminal" evidence="2">
    <location>
        <begin position="359"/>
        <end position="500"/>
    </location>
</feature>
<dbReference type="AlphaFoldDB" id="A0A9W9L8E4"/>
<evidence type="ECO:0000256" key="1">
    <source>
        <dbReference type="SAM" id="MobiDB-lite"/>
    </source>
</evidence>
<dbReference type="Proteomes" id="UP001149079">
    <property type="component" value="Unassembled WGS sequence"/>
</dbReference>
<evidence type="ECO:0000259" key="3">
    <source>
        <dbReference type="Pfam" id="PF16761"/>
    </source>
</evidence>
<sequence length="680" mass="75967">MSSFDDNMVVIPMTAASDGDMSTWPDSPYTERDDYSWRLNLAENWLKDAGTYEEGVTHIIEKLPDGYCLFERPRVGGRLVKDCFLFGHPSGKYFRTRIAFLPHFLALVKGTLDSCPCKPCATYRKMKEKGSAVRPVARTGVPPPSDNTRQPTDAEGPDYWRTYVMKLLDNGEIDEAVEQPLNFDWVLTHEWITDYCVKLIFDPAYVPRRGELVLWIWDGLEDGSLTLNPATGRYEILGNDDLWRGVPYWRAGVVTQTPENDTHTWDIVETPDHPRGLSYSGFRVETLPDPLGTDKSYSKHYTYVPLRNIRPFNAWQIFLKDQDRDKAHPSIENAMTVMSSWSVVSKYHIVGKDRNCSIHCQGIFIGSELLVVGDTIRLKPEGFQHSDLKSGKIPKITDVMVITKISLRLIECIDDDPEQLAKHYAVLLSGLVYTNDPSRVRKSRTFPDPTGDDNPKPLTPNQAITAFRQVSICDYGPWYKMANGRNCNVTPQVVIGRCYEPLAAELLFGAHGLDYDLSGVMEGRNFSAQVDARIPEGNTWFWGDCRVETLGVTELCGIECGRTAPQRDDPKKWQAIMRMARGESSAALRRQAQIPASEPPARAASSSSVSKGKSKGGFAQVSQTSKMVGVGLGGETEENDDDYYDDDSDMTDEESADIPGPPPSAGHDVATESDSMDDLA</sequence>
<dbReference type="OrthoDB" id="438224at2759"/>
<name>A0A9W9L8E4_9EURO</name>
<accession>A0A9W9L8E4</accession>
<feature type="compositionally biased region" description="Low complexity" evidence="1">
    <location>
        <begin position="595"/>
        <end position="619"/>
    </location>
</feature>
<dbReference type="PANTHER" id="PTHR38046:SF1">
    <property type="entry name" value="CRYPTIC LOCI REGULATOR 2"/>
    <property type="match status" value="1"/>
</dbReference>
<dbReference type="RefSeq" id="XP_056524325.1">
    <property type="nucleotide sequence ID" value="XM_056662212.1"/>
</dbReference>
<dbReference type="Pfam" id="PF16761">
    <property type="entry name" value="Clr2_transil"/>
    <property type="match status" value="1"/>
</dbReference>
<gene>
    <name evidence="4" type="ORF">N7515_001468</name>
</gene>
<evidence type="ECO:0000313" key="4">
    <source>
        <dbReference type="EMBL" id="KAJ5142681.1"/>
    </source>
</evidence>
<dbReference type="InterPro" id="IPR031915">
    <property type="entry name" value="Clr2_N"/>
</dbReference>
<dbReference type="GO" id="GO:0031934">
    <property type="term" value="C:mating-type region heterochromatin"/>
    <property type="evidence" value="ECO:0007669"/>
    <property type="project" value="TreeGrafter"/>
</dbReference>
<evidence type="ECO:0000259" key="2">
    <source>
        <dbReference type="Pfam" id="PF10383"/>
    </source>
</evidence>